<evidence type="ECO:0000259" key="11">
    <source>
        <dbReference type="PROSITE" id="PS50866"/>
    </source>
</evidence>
<evidence type="ECO:0000256" key="1">
    <source>
        <dbReference type="ARBA" id="ARBA00004479"/>
    </source>
</evidence>
<evidence type="ECO:0000256" key="3">
    <source>
        <dbReference type="ARBA" id="ARBA00022692"/>
    </source>
</evidence>
<keyword evidence="6 9" id="KW-0472">Membrane</keyword>
<dbReference type="PANTHER" id="PTHR22811">
    <property type="entry name" value="TRANSMEMBRANE EMP24 DOMAIN-CONTAINING PROTEIN"/>
    <property type="match status" value="1"/>
</dbReference>
<dbReference type="Proteomes" id="UP001556367">
    <property type="component" value="Unassembled WGS sequence"/>
</dbReference>
<feature type="chain" id="PRO_5045516822" description="GOLD domain-containing protein" evidence="10">
    <location>
        <begin position="22"/>
        <end position="233"/>
    </location>
</feature>
<reference evidence="13" key="1">
    <citation type="submission" date="2024-06" db="EMBL/GenBank/DDBJ databases">
        <title>Multi-omics analyses provide insights into the biosynthesis of the anticancer antibiotic pleurotin in Hohenbuehelia grisea.</title>
        <authorList>
            <person name="Weaver J.A."/>
            <person name="Alberti F."/>
        </authorList>
    </citation>
    <scope>NUCLEOTIDE SEQUENCE [LARGE SCALE GENOMIC DNA]</scope>
    <source>
        <strain evidence="13">T-177</strain>
    </source>
</reference>
<feature type="coiled-coil region" evidence="8">
    <location>
        <begin position="159"/>
        <end position="186"/>
    </location>
</feature>
<evidence type="ECO:0000313" key="12">
    <source>
        <dbReference type="EMBL" id="KAL0953384.1"/>
    </source>
</evidence>
<dbReference type="InterPro" id="IPR015720">
    <property type="entry name" value="Emp24-like"/>
</dbReference>
<evidence type="ECO:0000256" key="7">
    <source>
        <dbReference type="RuleBase" id="RU003827"/>
    </source>
</evidence>
<evidence type="ECO:0000256" key="5">
    <source>
        <dbReference type="ARBA" id="ARBA00022989"/>
    </source>
</evidence>
<keyword evidence="5 9" id="KW-1133">Transmembrane helix</keyword>
<sequence length="233" mass="27269">MPTRPLVSLALLLFFTTAARALHFYLDANQKRCFIEELPTDTVVEGHYRALEWSEEKQGYQENQELGIIVEVTVCSYTFYLKFGSPVSIAKEMHSEEPLVRTRGPFDGRFTFTSHDSGDHTICLSTNYTSWFSSTHIRLYLDVAVGNSKPNTEQDRTHVSEIAGKVRDLNQKLEDIRREQQYQREREADYRDLSESTNTRAVWYSVAQIIVLLVTCTWQLRHLKRFFEDRKMR</sequence>
<evidence type="ECO:0000256" key="4">
    <source>
        <dbReference type="ARBA" id="ARBA00022729"/>
    </source>
</evidence>
<dbReference type="PROSITE" id="PS50866">
    <property type="entry name" value="GOLD"/>
    <property type="match status" value="1"/>
</dbReference>
<keyword evidence="8" id="KW-0175">Coiled coil</keyword>
<evidence type="ECO:0000256" key="8">
    <source>
        <dbReference type="SAM" id="Coils"/>
    </source>
</evidence>
<dbReference type="SMART" id="SM01190">
    <property type="entry name" value="EMP24_GP25L"/>
    <property type="match status" value="1"/>
</dbReference>
<name>A0ABR3JCI7_9AGAR</name>
<keyword evidence="3 7" id="KW-0812">Transmembrane</keyword>
<comment type="similarity">
    <text evidence="2 7">Belongs to the EMP24/GP25L family.</text>
</comment>
<protein>
    <recommendedName>
        <fullName evidence="11">GOLD domain-containing protein</fullName>
    </recommendedName>
</protein>
<evidence type="ECO:0000256" key="9">
    <source>
        <dbReference type="SAM" id="Phobius"/>
    </source>
</evidence>
<gene>
    <name evidence="12" type="ORF">HGRIS_004623</name>
</gene>
<dbReference type="InterPro" id="IPR009038">
    <property type="entry name" value="GOLD_dom"/>
</dbReference>
<keyword evidence="4 10" id="KW-0732">Signal</keyword>
<comment type="subcellular location">
    <subcellularLocation>
        <location evidence="1 7">Membrane</location>
        <topology evidence="1 7">Single-pass type I membrane protein</topology>
    </subcellularLocation>
</comment>
<evidence type="ECO:0000256" key="2">
    <source>
        <dbReference type="ARBA" id="ARBA00007104"/>
    </source>
</evidence>
<feature type="domain" description="GOLD" evidence="11">
    <location>
        <begin position="31"/>
        <end position="143"/>
    </location>
</feature>
<dbReference type="Pfam" id="PF01105">
    <property type="entry name" value="EMP24_GP25L"/>
    <property type="match status" value="1"/>
</dbReference>
<accession>A0ABR3JCI7</accession>
<evidence type="ECO:0000256" key="6">
    <source>
        <dbReference type="ARBA" id="ARBA00023136"/>
    </source>
</evidence>
<feature type="signal peptide" evidence="10">
    <location>
        <begin position="1"/>
        <end position="21"/>
    </location>
</feature>
<organism evidence="12 13">
    <name type="scientific">Hohenbuehelia grisea</name>
    <dbReference type="NCBI Taxonomy" id="104357"/>
    <lineage>
        <taxon>Eukaryota</taxon>
        <taxon>Fungi</taxon>
        <taxon>Dikarya</taxon>
        <taxon>Basidiomycota</taxon>
        <taxon>Agaricomycotina</taxon>
        <taxon>Agaricomycetes</taxon>
        <taxon>Agaricomycetidae</taxon>
        <taxon>Agaricales</taxon>
        <taxon>Pleurotineae</taxon>
        <taxon>Pleurotaceae</taxon>
        <taxon>Hohenbuehelia</taxon>
    </lineage>
</organism>
<evidence type="ECO:0000256" key="10">
    <source>
        <dbReference type="SAM" id="SignalP"/>
    </source>
</evidence>
<keyword evidence="13" id="KW-1185">Reference proteome</keyword>
<proteinExistence type="inferred from homology"/>
<feature type="transmembrane region" description="Helical" evidence="9">
    <location>
        <begin position="201"/>
        <end position="223"/>
    </location>
</feature>
<comment type="caution">
    <text evidence="12">The sequence shown here is derived from an EMBL/GenBank/DDBJ whole genome shotgun (WGS) entry which is preliminary data.</text>
</comment>
<evidence type="ECO:0000313" key="13">
    <source>
        <dbReference type="Proteomes" id="UP001556367"/>
    </source>
</evidence>
<dbReference type="EMBL" id="JASNQZ010000008">
    <property type="protein sequence ID" value="KAL0953384.1"/>
    <property type="molecule type" value="Genomic_DNA"/>
</dbReference>